<dbReference type="Gene3D" id="3.40.50.300">
    <property type="entry name" value="P-loop containing nucleotide triphosphate hydrolases"/>
    <property type="match status" value="1"/>
</dbReference>
<dbReference type="EMBL" id="JACRSZ010000006">
    <property type="protein sequence ID" value="MBC8572812.1"/>
    <property type="molecule type" value="Genomic_DNA"/>
</dbReference>
<dbReference type="Proteomes" id="UP000657421">
    <property type="component" value="Unassembled WGS sequence"/>
</dbReference>
<keyword evidence="1" id="KW-0812">Transmembrane</keyword>
<dbReference type="InterPro" id="IPR027417">
    <property type="entry name" value="P-loop_NTPase"/>
</dbReference>
<dbReference type="RefSeq" id="WP_249307841.1">
    <property type="nucleotide sequence ID" value="NZ_JACRSZ010000006.1"/>
</dbReference>
<organism evidence="2 3">
    <name type="scientific">Jingyaoa shaoxingensis</name>
    <dbReference type="NCBI Taxonomy" id="2763671"/>
    <lineage>
        <taxon>Bacteria</taxon>
        <taxon>Bacillati</taxon>
        <taxon>Bacillota</taxon>
        <taxon>Clostridia</taxon>
        <taxon>Lachnospirales</taxon>
        <taxon>Lachnospiraceae</taxon>
        <taxon>Jingyaoa</taxon>
    </lineage>
</organism>
<keyword evidence="1" id="KW-0472">Membrane</keyword>
<comment type="caution">
    <text evidence="2">The sequence shown here is derived from an EMBL/GenBank/DDBJ whole genome shotgun (WGS) entry which is preliminary data.</text>
</comment>
<keyword evidence="3" id="KW-1185">Reference proteome</keyword>
<accession>A0ABR7N8T9</accession>
<protein>
    <recommendedName>
        <fullName evidence="4">ATPase dynein-related AAA domain-containing protein</fullName>
    </recommendedName>
</protein>
<reference evidence="2 3" key="1">
    <citation type="submission" date="2020-08" db="EMBL/GenBank/DDBJ databases">
        <title>Genome public.</title>
        <authorList>
            <person name="Liu C."/>
            <person name="Sun Q."/>
        </authorList>
    </citation>
    <scope>NUCLEOTIDE SEQUENCE [LARGE SCALE GENOMIC DNA]</scope>
    <source>
        <strain evidence="2 3">NSJ-46</strain>
    </source>
</reference>
<sequence length="560" mass="63272">MSSFLKFAYELLSQVVYNIVSWLVAFLNLFITGWVQYFLIFKTYFFSFGIPQKILSILLMILLFAIPVTILILLVRKAIMHHQLKADKTDNAALYKEIGRLNKQVLSLMDEKNSILALKVNAMGGTKRIPYVGASALTDDVIPTLDNVTGGAGAASGVSGVAATVEGASSEAMSAGPVSQAVLDHAPVVKAVVTEQKDKVLTSRFPKLTLVDQEYADYQYPVYDDEVTLEEFVNRYRLYAASQLGLYYTPEIIRRFVAGMASSKLLILEGISGTGKTSLPYSFSRYLNNPATIVSIQPSYRDRTEILGYFNEFSKRFNETEFLRALYEANYRPDPTLIVLDEMNLARIEYYFAEMLSVLEMPSKDEWVLDLVPTAWDGDPKLLDAGKIHVADSTWFIGTANNDDSTFTITDKVYDRAMPIELNERADAFECDPQPGCDVTAEHLQYMFQRAKVEHPISDEMLDNLQKLDQYLQTRFKLAFGNRIMKQMYDFIPVYVACGGTELGAMDYIIARKVLKKFESMNVSFVRDEITGLINYIEKTFGKAGMEDSKAYLHRIQNLY</sequence>
<keyword evidence="1" id="KW-1133">Transmembrane helix</keyword>
<feature type="transmembrane region" description="Helical" evidence="1">
    <location>
        <begin position="53"/>
        <end position="75"/>
    </location>
</feature>
<proteinExistence type="predicted"/>
<evidence type="ECO:0000256" key="1">
    <source>
        <dbReference type="SAM" id="Phobius"/>
    </source>
</evidence>
<dbReference type="SUPFAM" id="SSF52540">
    <property type="entry name" value="P-loop containing nucleoside triphosphate hydrolases"/>
    <property type="match status" value="1"/>
</dbReference>
<evidence type="ECO:0000313" key="2">
    <source>
        <dbReference type="EMBL" id="MBC8572812.1"/>
    </source>
</evidence>
<evidence type="ECO:0000313" key="3">
    <source>
        <dbReference type="Proteomes" id="UP000657421"/>
    </source>
</evidence>
<evidence type="ECO:0008006" key="4">
    <source>
        <dbReference type="Google" id="ProtNLM"/>
    </source>
</evidence>
<feature type="transmembrane region" description="Helical" evidence="1">
    <location>
        <begin position="20"/>
        <end position="41"/>
    </location>
</feature>
<name>A0ABR7N8T9_9FIRM</name>
<gene>
    <name evidence="2" type="ORF">H8716_06930</name>
</gene>